<dbReference type="PANTHER" id="PTHR44051:SF8">
    <property type="entry name" value="GLUTATHIONE S-TRANSFERASE GSTA"/>
    <property type="match status" value="1"/>
</dbReference>
<organism evidence="2 3">
    <name type="scientific">Hyalangium rubrum</name>
    <dbReference type="NCBI Taxonomy" id="3103134"/>
    <lineage>
        <taxon>Bacteria</taxon>
        <taxon>Pseudomonadati</taxon>
        <taxon>Myxococcota</taxon>
        <taxon>Myxococcia</taxon>
        <taxon>Myxococcales</taxon>
        <taxon>Cystobacterineae</taxon>
        <taxon>Archangiaceae</taxon>
        <taxon>Hyalangium</taxon>
    </lineage>
</organism>
<dbReference type="Pfam" id="PF00043">
    <property type="entry name" value="GST_C"/>
    <property type="match status" value="1"/>
</dbReference>
<dbReference type="Gene3D" id="1.20.1050.10">
    <property type="match status" value="1"/>
</dbReference>
<evidence type="ECO:0000313" key="3">
    <source>
        <dbReference type="Proteomes" id="UP001291309"/>
    </source>
</evidence>
<dbReference type="InterPro" id="IPR004046">
    <property type="entry name" value="GST_C"/>
</dbReference>
<evidence type="ECO:0000259" key="1">
    <source>
        <dbReference type="PROSITE" id="PS50405"/>
    </source>
</evidence>
<keyword evidence="3" id="KW-1185">Reference proteome</keyword>
<dbReference type="RefSeq" id="WP_321545453.1">
    <property type="nucleotide sequence ID" value="NZ_JAXIVS010000003.1"/>
</dbReference>
<protein>
    <submittedName>
        <fullName evidence="2">Glutathione binding-like protein</fullName>
    </submittedName>
</protein>
<comment type="caution">
    <text evidence="2">The sequence shown here is derived from an EMBL/GenBank/DDBJ whole genome shotgun (WGS) entry which is preliminary data.</text>
</comment>
<dbReference type="CDD" id="cd03207">
    <property type="entry name" value="GST_C_8"/>
    <property type="match status" value="1"/>
</dbReference>
<dbReference type="SUPFAM" id="SSF47616">
    <property type="entry name" value="GST C-terminal domain-like"/>
    <property type="match status" value="1"/>
</dbReference>
<evidence type="ECO:0000313" key="2">
    <source>
        <dbReference type="EMBL" id="MDY7226726.1"/>
    </source>
</evidence>
<dbReference type="EMBL" id="JAXIVS010000003">
    <property type="protein sequence ID" value="MDY7226726.1"/>
    <property type="molecule type" value="Genomic_DNA"/>
</dbReference>
<gene>
    <name evidence="2" type="ORF">SYV04_10020</name>
</gene>
<sequence>MSEVEQPIFIIAQHTRFLPEAERSADVIARASKRFKAVAAVLEERLKGRDFIVGNTFSAADVVLGGVLFFATRMGQLGDDTPSLKTYHDRLMARPAAKKGYAA</sequence>
<accession>A0ABU5H0A6</accession>
<name>A0ABU5H0A6_9BACT</name>
<dbReference type="PROSITE" id="PS50405">
    <property type="entry name" value="GST_CTER"/>
    <property type="match status" value="1"/>
</dbReference>
<dbReference type="InterPro" id="IPR036282">
    <property type="entry name" value="Glutathione-S-Trfase_C_sf"/>
</dbReference>
<reference evidence="2 3" key="1">
    <citation type="submission" date="2023-12" db="EMBL/GenBank/DDBJ databases">
        <title>the genome sequence of Hyalangium sp. s54d21.</title>
        <authorList>
            <person name="Zhang X."/>
        </authorList>
    </citation>
    <scope>NUCLEOTIDE SEQUENCE [LARGE SCALE GENOMIC DNA]</scope>
    <source>
        <strain evidence="3">s54d21</strain>
    </source>
</reference>
<dbReference type="PANTHER" id="PTHR44051">
    <property type="entry name" value="GLUTATHIONE S-TRANSFERASE-RELATED"/>
    <property type="match status" value="1"/>
</dbReference>
<feature type="domain" description="GST C-terminal" evidence="1">
    <location>
        <begin position="1"/>
        <end position="103"/>
    </location>
</feature>
<dbReference type="InterPro" id="IPR010987">
    <property type="entry name" value="Glutathione-S-Trfase_C-like"/>
</dbReference>
<dbReference type="Proteomes" id="UP001291309">
    <property type="component" value="Unassembled WGS sequence"/>
</dbReference>
<proteinExistence type="predicted"/>